<reference evidence="1 2" key="1">
    <citation type="submission" date="2020-08" db="EMBL/GenBank/DDBJ databases">
        <title>Sequencing the genomes of 1000 actinobacteria strains.</title>
        <authorList>
            <person name="Klenk H.-P."/>
        </authorList>
    </citation>
    <scope>NUCLEOTIDE SEQUENCE [LARGE SCALE GENOMIC DNA]</scope>
    <source>
        <strain evidence="1 2">DSM 45859</strain>
    </source>
</reference>
<protein>
    <submittedName>
        <fullName evidence="1">Uncharacterized protein</fullName>
    </submittedName>
</protein>
<gene>
    <name evidence="1" type="ORF">BJY18_005936</name>
</gene>
<proteinExistence type="predicted"/>
<evidence type="ECO:0000313" key="1">
    <source>
        <dbReference type="EMBL" id="MBB4688451.1"/>
    </source>
</evidence>
<dbReference type="Proteomes" id="UP000581769">
    <property type="component" value="Unassembled WGS sequence"/>
</dbReference>
<dbReference type="AlphaFoldDB" id="A0A840J015"/>
<keyword evidence="2" id="KW-1185">Reference proteome</keyword>
<name>A0A840J015_9PSEU</name>
<sequence length="53" mass="5638">MKVRQKWANTVTPLGLRRSGTASAGKDLRDGMTDRCSAAFGPFPVSMRGLVAA</sequence>
<organism evidence="1 2">
    <name type="scientific">Amycolatopsis jiangsuensis</name>
    <dbReference type="NCBI Taxonomy" id="1181879"/>
    <lineage>
        <taxon>Bacteria</taxon>
        <taxon>Bacillati</taxon>
        <taxon>Actinomycetota</taxon>
        <taxon>Actinomycetes</taxon>
        <taxon>Pseudonocardiales</taxon>
        <taxon>Pseudonocardiaceae</taxon>
        <taxon>Amycolatopsis</taxon>
    </lineage>
</organism>
<comment type="caution">
    <text evidence="1">The sequence shown here is derived from an EMBL/GenBank/DDBJ whole genome shotgun (WGS) entry which is preliminary data.</text>
</comment>
<dbReference type="EMBL" id="JACHMG010000001">
    <property type="protein sequence ID" value="MBB4688451.1"/>
    <property type="molecule type" value="Genomic_DNA"/>
</dbReference>
<evidence type="ECO:0000313" key="2">
    <source>
        <dbReference type="Proteomes" id="UP000581769"/>
    </source>
</evidence>
<accession>A0A840J015</accession>